<evidence type="ECO:0000256" key="1">
    <source>
        <dbReference type="SAM" id="Phobius"/>
    </source>
</evidence>
<feature type="transmembrane region" description="Helical" evidence="1">
    <location>
        <begin position="12"/>
        <end position="30"/>
    </location>
</feature>
<keyword evidence="1" id="KW-0472">Membrane</keyword>
<protein>
    <submittedName>
        <fullName evidence="2">Uncharacterized protein</fullName>
    </submittedName>
</protein>
<organism evidence="2 3">
    <name type="scientific">Candidatus Xenolissoclinum pacificiensis L6</name>
    <dbReference type="NCBI Taxonomy" id="1401685"/>
    <lineage>
        <taxon>Bacteria</taxon>
        <taxon>Pseudomonadati</taxon>
        <taxon>Pseudomonadota</taxon>
        <taxon>Alphaproteobacteria</taxon>
        <taxon>Rickettsiales</taxon>
        <taxon>Anaplasmataceae</taxon>
        <taxon>Candidatus Xenolissoclinum</taxon>
    </lineage>
</organism>
<keyword evidence="1" id="KW-1133">Transmembrane helix</keyword>
<sequence>MIRRSCIHGIKLFYCIILFSCVPFSFGYTYSDYYYYDGFGTYSGLYRSGVYVSAYHQSGNIFSQYLNLTNVNMQDVVYNSKIGSADLDYNISGFGISTGYTMGIMSFGYFSFGVLVDTSGEIASGNGIQYNYFDEYNNQNHILISSLKTMYYAADMSFATRFGAYFSPYLRGTLGIEKYQFTDSVGLNEVKLYPLTLEGAIGCTFYVTDMILPFVQFNYRYSYEYDAPKDVTVTSVSQNTRVSDLFLGLDRASSYKVQVGLRLLF</sequence>
<name>W2V0C2_9RICK</name>
<dbReference type="AlphaFoldDB" id="W2V0C2"/>
<keyword evidence="1" id="KW-0812">Transmembrane</keyword>
<proteinExistence type="predicted"/>
<reference evidence="2 3" key="1">
    <citation type="journal article" date="2013" name="PLoS ONE">
        <title>Bacterial endosymbiosis in a chordate host: long-term co-evolution and conservation of secondary metabolism.</title>
        <authorList>
            <person name="Kwan J.C."/>
            <person name="Schmidt E.W."/>
        </authorList>
    </citation>
    <scope>NUCLEOTIDE SEQUENCE [LARGE SCALE GENOMIC DNA]</scope>
    <source>
        <strain evidence="3">L6</strain>
    </source>
</reference>
<dbReference type="EMBL" id="AXCJ01000008">
    <property type="protein sequence ID" value="ETO91102.1"/>
    <property type="molecule type" value="Genomic_DNA"/>
</dbReference>
<evidence type="ECO:0000313" key="3">
    <source>
        <dbReference type="Proteomes" id="UP000018951"/>
    </source>
</evidence>
<comment type="caution">
    <text evidence="2">The sequence shown here is derived from an EMBL/GenBank/DDBJ whole genome shotgun (WGS) entry which is preliminary data.</text>
</comment>
<accession>W2V0C2</accession>
<keyword evidence="3" id="KW-1185">Reference proteome</keyword>
<evidence type="ECO:0000313" key="2">
    <source>
        <dbReference type="EMBL" id="ETO91102.1"/>
    </source>
</evidence>
<gene>
    <name evidence="2" type="ORF">P857_588</name>
</gene>
<dbReference type="Proteomes" id="UP000018951">
    <property type="component" value="Unassembled WGS sequence"/>
</dbReference>